<evidence type="ECO:0000256" key="2">
    <source>
        <dbReference type="ARBA" id="ARBA00012135"/>
    </source>
</evidence>
<name>E6W5Y2_DESIS</name>
<keyword evidence="4" id="KW-0808">Transferase</keyword>
<feature type="domain" description="Pyridoxamine kinase/Phosphomethylpyrimidine kinase" evidence="3">
    <location>
        <begin position="13"/>
        <end position="262"/>
    </location>
</feature>
<evidence type="ECO:0000259" key="3">
    <source>
        <dbReference type="Pfam" id="PF08543"/>
    </source>
</evidence>
<protein>
    <recommendedName>
        <fullName evidence="2">hydroxymethylpyrimidine kinase</fullName>
        <ecNumber evidence="2">2.7.1.49</ecNumber>
    </recommendedName>
</protein>
<evidence type="ECO:0000313" key="5">
    <source>
        <dbReference type="Proteomes" id="UP000002572"/>
    </source>
</evidence>
<dbReference type="eggNOG" id="COG0351">
    <property type="taxonomic scope" value="Bacteria"/>
</dbReference>
<dbReference type="CDD" id="cd01169">
    <property type="entry name" value="HMPP_kinase"/>
    <property type="match status" value="1"/>
</dbReference>
<dbReference type="GO" id="GO:0005829">
    <property type="term" value="C:cytosol"/>
    <property type="evidence" value="ECO:0007669"/>
    <property type="project" value="TreeGrafter"/>
</dbReference>
<accession>E6W5Y2</accession>
<dbReference type="HOGENOM" id="CLU_020520_0_2_0"/>
<dbReference type="NCBIfam" id="TIGR00097">
    <property type="entry name" value="HMP-P_kinase"/>
    <property type="match status" value="1"/>
</dbReference>
<dbReference type="InterPro" id="IPR029056">
    <property type="entry name" value="Ribokinase-like"/>
</dbReference>
<keyword evidence="5" id="KW-1185">Reference proteome</keyword>
<evidence type="ECO:0000256" key="1">
    <source>
        <dbReference type="ARBA" id="ARBA00004948"/>
    </source>
</evidence>
<dbReference type="PANTHER" id="PTHR20858">
    <property type="entry name" value="PHOSPHOMETHYLPYRIMIDINE KINASE"/>
    <property type="match status" value="1"/>
</dbReference>
<dbReference type="KEGG" id="din:Selin_0164"/>
<comment type="pathway">
    <text evidence="1">Cofactor biosynthesis; thiamine diphosphate biosynthesis.</text>
</comment>
<dbReference type="STRING" id="653733.Selin_0164"/>
<dbReference type="Pfam" id="PF08543">
    <property type="entry name" value="Phos_pyr_kin"/>
    <property type="match status" value="1"/>
</dbReference>
<dbReference type="AlphaFoldDB" id="E6W5Y2"/>
<dbReference type="FunCoup" id="E6W5Y2">
    <property type="interactions" value="437"/>
</dbReference>
<dbReference type="GO" id="GO:0008902">
    <property type="term" value="F:hydroxymethylpyrimidine kinase activity"/>
    <property type="evidence" value="ECO:0007669"/>
    <property type="project" value="UniProtKB-EC"/>
</dbReference>
<dbReference type="SUPFAM" id="SSF53613">
    <property type="entry name" value="Ribokinase-like"/>
    <property type="match status" value="1"/>
</dbReference>
<dbReference type="RefSeq" id="WP_013504810.1">
    <property type="nucleotide sequence ID" value="NC_014836.1"/>
</dbReference>
<dbReference type="EC" id="2.7.1.49" evidence="2"/>
<sequence>MTIPCVLSIAGSDPSGGAGIQADLKVFSALETYGAAAITCLTVQNTIKVHDALMLDGVFVRAQVERVLEDIPINVIKTGMLGNGDIARHVGEAIEGRTIVCDPVMISKSGYALMNQDAMDAIMEHVVARATILTPNFHELLALAQADESADPLECGERIMQRFPRLQALLVKGGHINEQATTVTDTLIMRHGGGFSHHSSTHPRIDTPNTHGTGCTLSSAIAAYLARSNGDMVEAVQQGIAYVHRLITRAAQGSVGKGNGPLLHHVPR</sequence>
<dbReference type="InterPro" id="IPR013749">
    <property type="entry name" value="PM/HMP-P_kinase-1"/>
</dbReference>
<keyword evidence="4" id="KW-0418">Kinase</keyword>
<organism evidence="4 5">
    <name type="scientific">Desulfurispirillum indicum (strain ATCC BAA-1389 / DSM 22839 / S5)</name>
    <dbReference type="NCBI Taxonomy" id="653733"/>
    <lineage>
        <taxon>Bacteria</taxon>
        <taxon>Pseudomonadati</taxon>
        <taxon>Chrysiogenota</taxon>
        <taxon>Chrysiogenia</taxon>
        <taxon>Chrysiogenales</taxon>
        <taxon>Chrysiogenaceae</taxon>
        <taxon>Desulfurispirillum</taxon>
    </lineage>
</organism>
<dbReference type="EMBL" id="CP002432">
    <property type="protein sequence ID" value="ADU64921.1"/>
    <property type="molecule type" value="Genomic_DNA"/>
</dbReference>
<reference evidence="4 5" key="1">
    <citation type="submission" date="2010-12" db="EMBL/GenBank/DDBJ databases">
        <title>Complete sequence of Desulfurispirillum indicum S5.</title>
        <authorList>
            <consortium name="US DOE Joint Genome Institute"/>
            <person name="Lucas S."/>
            <person name="Copeland A."/>
            <person name="Lapidus A."/>
            <person name="Cheng J.-F."/>
            <person name="Goodwin L."/>
            <person name="Pitluck S."/>
            <person name="Chertkov O."/>
            <person name="Held B."/>
            <person name="Detter J.C."/>
            <person name="Han C."/>
            <person name="Tapia R."/>
            <person name="Land M."/>
            <person name="Hauser L."/>
            <person name="Kyrpides N."/>
            <person name="Ivanova N."/>
            <person name="Mikhailova N."/>
            <person name="Haggblom M."/>
            <person name="Rauschenbach I."/>
            <person name="Bini E."/>
            <person name="Woyke T."/>
        </authorList>
    </citation>
    <scope>NUCLEOTIDE SEQUENCE [LARGE SCALE GENOMIC DNA]</scope>
    <source>
        <strain evidence="5">ATCC BAA-1389 / DSM 22839 / S5</strain>
    </source>
</reference>
<dbReference type="Gene3D" id="3.40.1190.20">
    <property type="match status" value="1"/>
</dbReference>
<dbReference type="InterPro" id="IPR004399">
    <property type="entry name" value="HMP/HMP-P_kinase_dom"/>
</dbReference>
<dbReference type="InParanoid" id="E6W5Y2"/>
<dbReference type="Proteomes" id="UP000002572">
    <property type="component" value="Chromosome"/>
</dbReference>
<dbReference type="PANTHER" id="PTHR20858:SF17">
    <property type="entry name" value="HYDROXYMETHYLPYRIMIDINE_PHOSPHOMETHYLPYRIMIDINE KINASE THI20-RELATED"/>
    <property type="match status" value="1"/>
</dbReference>
<gene>
    <name evidence="4" type="ordered locus">Selin_0164</name>
</gene>
<dbReference type="GO" id="GO:0009228">
    <property type="term" value="P:thiamine biosynthetic process"/>
    <property type="evidence" value="ECO:0007669"/>
    <property type="project" value="InterPro"/>
</dbReference>
<evidence type="ECO:0000313" key="4">
    <source>
        <dbReference type="EMBL" id="ADU64921.1"/>
    </source>
</evidence>
<proteinExistence type="predicted"/>
<dbReference type="GO" id="GO:0008972">
    <property type="term" value="F:phosphomethylpyrimidine kinase activity"/>
    <property type="evidence" value="ECO:0007669"/>
    <property type="project" value="InterPro"/>
</dbReference>